<proteinExistence type="predicted"/>
<name>W9WLW7_9EURO</name>
<keyword evidence="3" id="KW-1185">Reference proteome</keyword>
<protein>
    <submittedName>
        <fullName evidence="2">Uncharacterized protein</fullName>
    </submittedName>
</protein>
<sequence>MERELLKKTIPDTADVSAGDFDFEELFIYDEPQKKFTGVVEASIPTRERDRSNFSFSYYASGMGARNEMSRKKEGDHLDMRNKSSTGNR</sequence>
<gene>
    <name evidence="2" type="ORF">A1O5_12054</name>
</gene>
<accession>W9WLW7</accession>
<dbReference type="HOGENOM" id="CLU_162799_0_0_1"/>
<dbReference type="OrthoDB" id="10368096at2759"/>
<evidence type="ECO:0000313" key="2">
    <source>
        <dbReference type="EMBL" id="EXJ59429.1"/>
    </source>
</evidence>
<dbReference type="RefSeq" id="XP_007750813.1">
    <property type="nucleotide sequence ID" value="XM_007752623.1"/>
</dbReference>
<evidence type="ECO:0000313" key="3">
    <source>
        <dbReference type="Proteomes" id="UP000019471"/>
    </source>
</evidence>
<feature type="compositionally biased region" description="Basic and acidic residues" evidence="1">
    <location>
        <begin position="68"/>
        <end position="82"/>
    </location>
</feature>
<dbReference type="AlphaFoldDB" id="W9WLW7"/>
<evidence type="ECO:0000256" key="1">
    <source>
        <dbReference type="SAM" id="MobiDB-lite"/>
    </source>
</evidence>
<dbReference type="Proteomes" id="UP000019471">
    <property type="component" value="Unassembled WGS sequence"/>
</dbReference>
<reference evidence="2 3" key="1">
    <citation type="submission" date="2013-03" db="EMBL/GenBank/DDBJ databases">
        <title>The Genome Sequence of Cladophialophora psammophila CBS 110553.</title>
        <authorList>
            <consortium name="The Broad Institute Genomics Platform"/>
            <person name="Cuomo C."/>
            <person name="de Hoog S."/>
            <person name="Gorbushina A."/>
            <person name="Walker B."/>
            <person name="Young S.K."/>
            <person name="Zeng Q."/>
            <person name="Gargeya S."/>
            <person name="Fitzgerald M."/>
            <person name="Haas B."/>
            <person name="Abouelleil A."/>
            <person name="Allen A.W."/>
            <person name="Alvarado L."/>
            <person name="Arachchi H.M."/>
            <person name="Berlin A.M."/>
            <person name="Chapman S.B."/>
            <person name="Gainer-Dewar J."/>
            <person name="Goldberg J."/>
            <person name="Griggs A."/>
            <person name="Gujja S."/>
            <person name="Hansen M."/>
            <person name="Howarth C."/>
            <person name="Imamovic A."/>
            <person name="Ireland A."/>
            <person name="Larimer J."/>
            <person name="McCowan C."/>
            <person name="Murphy C."/>
            <person name="Pearson M."/>
            <person name="Poon T.W."/>
            <person name="Priest M."/>
            <person name="Roberts A."/>
            <person name="Saif S."/>
            <person name="Shea T."/>
            <person name="Sisk P."/>
            <person name="Sykes S."/>
            <person name="Wortman J."/>
            <person name="Nusbaum C."/>
            <person name="Birren B."/>
        </authorList>
    </citation>
    <scope>NUCLEOTIDE SEQUENCE [LARGE SCALE GENOMIC DNA]</scope>
    <source>
        <strain evidence="2 3">CBS 110553</strain>
    </source>
</reference>
<dbReference type="GeneID" id="19196740"/>
<feature type="region of interest" description="Disordered" evidence="1">
    <location>
        <begin position="66"/>
        <end position="89"/>
    </location>
</feature>
<comment type="caution">
    <text evidence="2">The sequence shown here is derived from an EMBL/GenBank/DDBJ whole genome shotgun (WGS) entry which is preliminary data.</text>
</comment>
<dbReference type="EMBL" id="AMGX01000031">
    <property type="protein sequence ID" value="EXJ59429.1"/>
    <property type="molecule type" value="Genomic_DNA"/>
</dbReference>
<organism evidence="2 3">
    <name type="scientific">Cladophialophora psammophila CBS 110553</name>
    <dbReference type="NCBI Taxonomy" id="1182543"/>
    <lineage>
        <taxon>Eukaryota</taxon>
        <taxon>Fungi</taxon>
        <taxon>Dikarya</taxon>
        <taxon>Ascomycota</taxon>
        <taxon>Pezizomycotina</taxon>
        <taxon>Eurotiomycetes</taxon>
        <taxon>Chaetothyriomycetidae</taxon>
        <taxon>Chaetothyriales</taxon>
        <taxon>Herpotrichiellaceae</taxon>
        <taxon>Cladophialophora</taxon>
    </lineage>
</organism>